<dbReference type="AlphaFoldDB" id="A0A9X2RHM9"/>
<reference evidence="4" key="1">
    <citation type="submission" date="2022-07" db="EMBL/GenBank/DDBJ databases">
        <title>Parvularcula maris sp. nov., an algicidal bacterium isolated from seawater.</title>
        <authorList>
            <person name="Li F."/>
        </authorList>
    </citation>
    <scope>NUCLEOTIDE SEQUENCE</scope>
    <source>
        <strain evidence="4">BGMRC 0090</strain>
    </source>
</reference>
<evidence type="ECO:0000313" key="4">
    <source>
        <dbReference type="EMBL" id="MCQ8184096.1"/>
    </source>
</evidence>
<dbReference type="Proteomes" id="UP001142610">
    <property type="component" value="Unassembled WGS sequence"/>
</dbReference>
<dbReference type="PROSITE" id="PS00018">
    <property type="entry name" value="EF_HAND_1"/>
    <property type="match status" value="1"/>
</dbReference>
<sequence length="130" mass="14327">MTKLAMILGTAAAASLFFAADASAQKERPEGPIAKEDMLEKVRERFEGMDANADGFIGSDEVGEGRRARFAQRMIEAQDKNEDGFVSLEEMLAAAEARFDRADADGDGILTEEEREAMRGDKPRRRGRRG</sequence>
<dbReference type="InterPro" id="IPR018247">
    <property type="entry name" value="EF_Hand_1_Ca_BS"/>
</dbReference>
<dbReference type="SUPFAM" id="SSF47473">
    <property type="entry name" value="EF-hand"/>
    <property type="match status" value="1"/>
</dbReference>
<dbReference type="RefSeq" id="WP_256617902.1">
    <property type="nucleotide sequence ID" value="NZ_JANIBC010000001.1"/>
</dbReference>
<keyword evidence="2" id="KW-0732">Signal</keyword>
<dbReference type="SMART" id="SM00054">
    <property type="entry name" value="EFh"/>
    <property type="match status" value="2"/>
</dbReference>
<feature type="domain" description="EF-hand" evidence="3">
    <location>
        <begin position="66"/>
        <end position="101"/>
    </location>
</feature>
<dbReference type="GO" id="GO:0005509">
    <property type="term" value="F:calcium ion binding"/>
    <property type="evidence" value="ECO:0007669"/>
    <property type="project" value="InterPro"/>
</dbReference>
<proteinExistence type="predicted"/>
<evidence type="ECO:0000259" key="3">
    <source>
        <dbReference type="PROSITE" id="PS50222"/>
    </source>
</evidence>
<evidence type="ECO:0000256" key="2">
    <source>
        <dbReference type="SAM" id="SignalP"/>
    </source>
</evidence>
<feature type="region of interest" description="Disordered" evidence="1">
    <location>
        <begin position="103"/>
        <end position="130"/>
    </location>
</feature>
<dbReference type="Pfam" id="PF13202">
    <property type="entry name" value="EF-hand_5"/>
    <property type="match status" value="2"/>
</dbReference>
<dbReference type="InterPro" id="IPR002048">
    <property type="entry name" value="EF_hand_dom"/>
</dbReference>
<name>A0A9X2RHM9_9PROT</name>
<feature type="chain" id="PRO_5040942382" description="EF-hand domain-containing protein" evidence="2">
    <location>
        <begin position="20"/>
        <end position="130"/>
    </location>
</feature>
<keyword evidence="5" id="KW-1185">Reference proteome</keyword>
<accession>A0A9X2RHM9</accession>
<feature type="signal peptide" evidence="2">
    <location>
        <begin position="1"/>
        <end position="19"/>
    </location>
</feature>
<organism evidence="4 5">
    <name type="scientific">Parvularcula maris</name>
    <dbReference type="NCBI Taxonomy" id="2965077"/>
    <lineage>
        <taxon>Bacteria</taxon>
        <taxon>Pseudomonadati</taxon>
        <taxon>Pseudomonadota</taxon>
        <taxon>Alphaproteobacteria</taxon>
        <taxon>Parvularculales</taxon>
        <taxon>Parvularculaceae</taxon>
        <taxon>Parvularcula</taxon>
    </lineage>
</organism>
<dbReference type="Gene3D" id="1.10.238.10">
    <property type="entry name" value="EF-hand"/>
    <property type="match status" value="2"/>
</dbReference>
<gene>
    <name evidence="4" type="ORF">NOG11_01725</name>
</gene>
<dbReference type="EMBL" id="JANIBC010000001">
    <property type="protein sequence ID" value="MCQ8184096.1"/>
    <property type="molecule type" value="Genomic_DNA"/>
</dbReference>
<dbReference type="InterPro" id="IPR011992">
    <property type="entry name" value="EF-hand-dom_pair"/>
</dbReference>
<evidence type="ECO:0000256" key="1">
    <source>
        <dbReference type="SAM" id="MobiDB-lite"/>
    </source>
</evidence>
<evidence type="ECO:0000313" key="5">
    <source>
        <dbReference type="Proteomes" id="UP001142610"/>
    </source>
</evidence>
<comment type="caution">
    <text evidence="4">The sequence shown here is derived from an EMBL/GenBank/DDBJ whole genome shotgun (WGS) entry which is preliminary data.</text>
</comment>
<protein>
    <recommendedName>
        <fullName evidence="3">EF-hand domain-containing protein</fullName>
    </recommendedName>
</protein>
<dbReference type="PROSITE" id="PS50222">
    <property type="entry name" value="EF_HAND_2"/>
    <property type="match status" value="1"/>
</dbReference>